<keyword evidence="1" id="KW-0732">Signal</keyword>
<dbReference type="Pfam" id="PF01963">
    <property type="entry name" value="TraB_PrgY_gumN"/>
    <property type="match status" value="1"/>
</dbReference>
<dbReference type="InterPro" id="IPR047111">
    <property type="entry name" value="YbaP-like"/>
</dbReference>
<dbReference type="EMBL" id="HG917868">
    <property type="protein sequence ID" value="CDM69671.1"/>
    <property type="molecule type" value="Genomic_DNA"/>
</dbReference>
<dbReference type="AlphaFoldDB" id="W6RYD1"/>
<accession>W6RYD1</accession>
<sequence>MKKSRKYLYSFLLLSLFFCQLVSNNLINPHKINNENYLSTKTLATAAAKNTETRTTSKPTTKGYLWKATKDSKEIYLIGTIHCSDPNYDFYNDELLKIINKCDTLAVEINPTMAETLGMSMKLLCPAGDTIESQLTDEEIFKLKTLCMDYNLNYSILKTMNSTGICMNLNNLSCINSGLTGEGLDNTLMAKFKCSNKNIIQLESIDLQFDRLSKLYDISTLKEILNSYKSNTRNNSSEDNNNRVLFTAFINGDEHYMLDSIELSKKCPKEYDLLIKSRNENMVDEIERNISNNKNLAVAVGALHYFGEDGIINQLQNKGYTIEKIKTT</sequence>
<evidence type="ECO:0000256" key="1">
    <source>
        <dbReference type="SAM" id="SignalP"/>
    </source>
</evidence>
<organism evidence="2 3">
    <name type="scientific">Clostridium bornimense</name>
    <dbReference type="NCBI Taxonomy" id="1216932"/>
    <lineage>
        <taxon>Bacteria</taxon>
        <taxon>Bacillati</taxon>
        <taxon>Bacillota</taxon>
        <taxon>Clostridia</taxon>
        <taxon>Eubacteriales</taxon>
        <taxon>Clostridiaceae</taxon>
        <taxon>Clostridium</taxon>
    </lineage>
</organism>
<dbReference type="Proteomes" id="UP000019426">
    <property type="component" value="Chromosome M2/40_rep1"/>
</dbReference>
<keyword evidence="3" id="KW-1185">Reference proteome</keyword>
<evidence type="ECO:0000313" key="2">
    <source>
        <dbReference type="EMBL" id="CDM69671.1"/>
    </source>
</evidence>
<dbReference type="OrthoDB" id="357294at2"/>
<dbReference type="PANTHER" id="PTHR40590">
    <property type="entry name" value="CYTOPLASMIC PROTEIN-RELATED"/>
    <property type="match status" value="1"/>
</dbReference>
<evidence type="ECO:0000313" key="3">
    <source>
        <dbReference type="Proteomes" id="UP000019426"/>
    </source>
</evidence>
<gene>
    <name evidence="2" type="ORF">CM240_2547</name>
</gene>
<dbReference type="KEGG" id="clt:CM240_2547"/>
<dbReference type="RefSeq" id="WP_044039466.1">
    <property type="nucleotide sequence ID" value="NZ_HG917868.1"/>
</dbReference>
<name>W6RYD1_9CLOT</name>
<proteinExistence type="predicted"/>
<reference evidence="2 3" key="1">
    <citation type="submission" date="2013-11" db="EMBL/GenBank/DDBJ databases">
        <title>Complete genome sequence of Clostridum sp. M2/40.</title>
        <authorList>
            <person name="Wibberg D."/>
            <person name="Puehler A."/>
            <person name="Schlueter A."/>
        </authorList>
    </citation>
    <scope>NUCLEOTIDE SEQUENCE [LARGE SCALE GENOMIC DNA]</scope>
    <source>
        <strain evidence="3">M2/40</strain>
    </source>
</reference>
<dbReference type="PANTHER" id="PTHR40590:SF1">
    <property type="entry name" value="CYTOPLASMIC PROTEIN"/>
    <property type="match status" value="1"/>
</dbReference>
<protein>
    <recommendedName>
        <fullName evidence="4">GumN family protein</fullName>
    </recommendedName>
</protein>
<feature type="signal peptide" evidence="1">
    <location>
        <begin position="1"/>
        <end position="24"/>
    </location>
</feature>
<dbReference type="STRING" id="1216932.CM240_2547"/>
<dbReference type="eggNOG" id="COG3735">
    <property type="taxonomic scope" value="Bacteria"/>
</dbReference>
<evidence type="ECO:0008006" key="4">
    <source>
        <dbReference type="Google" id="ProtNLM"/>
    </source>
</evidence>
<dbReference type="InterPro" id="IPR002816">
    <property type="entry name" value="TraB/PrgY/GumN_fam"/>
</dbReference>
<dbReference type="PATRIC" id="fig|1216932.3.peg.2515"/>
<feature type="chain" id="PRO_5039119259" description="GumN family protein" evidence="1">
    <location>
        <begin position="25"/>
        <end position="328"/>
    </location>
</feature>
<dbReference type="CDD" id="cd14789">
    <property type="entry name" value="Tiki"/>
    <property type="match status" value="1"/>
</dbReference>
<dbReference type="HOGENOM" id="CLU_057525_0_0_9"/>